<reference evidence="4 5" key="1">
    <citation type="submission" date="2020-02" db="EMBL/GenBank/DDBJ databases">
        <title>Acidophilic actinobacteria isolated from forest soil.</title>
        <authorList>
            <person name="Golinska P."/>
        </authorList>
    </citation>
    <scope>NUCLEOTIDE SEQUENCE [LARGE SCALE GENOMIC DNA]</scope>
    <source>
        <strain evidence="4 5">NL8</strain>
    </source>
</reference>
<dbReference type="SMART" id="SM00257">
    <property type="entry name" value="LysM"/>
    <property type="match status" value="2"/>
</dbReference>
<feature type="region of interest" description="Disordered" evidence="1">
    <location>
        <begin position="320"/>
        <end position="373"/>
    </location>
</feature>
<feature type="transmembrane region" description="Helical" evidence="2">
    <location>
        <begin position="63"/>
        <end position="87"/>
    </location>
</feature>
<dbReference type="InterPro" id="IPR011990">
    <property type="entry name" value="TPR-like_helical_dom_sf"/>
</dbReference>
<name>A0ABS5KGZ6_9ACTN</name>
<keyword evidence="2" id="KW-0812">Transmembrane</keyword>
<dbReference type="SMART" id="SM01043">
    <property type="entry name" value="BTAD"/>
    <property type="match status" value="1"/>
</dbReference>
<dbReference type="InterPro" id="IPR018392">
    <property type="entry name" value="LysM"/>
</dbReference>
<sequence length="1008" mass="107116">MSARQPRRSRFAEILVGLASLIALAAMLVGYPIAMLAATRVLAPALPSLSHPGDLFHRTDSDMLVLVMLAVGWLAWALFTLTVIIQIPATIRGIRAPRLPALGSMQRTAAVLLTAIAAILPAAGSAMAADSSSGLPITHSPGSQVVASAPARPAPATTSSIEHESRQGQSRAAATRSYTVQDRDTLWSIAEHELGDGARWRDIAQENRGRTMPGGAVFSPREPIHAGWVLLLPEHQGPTPHSAADNGLQHTASHASPEARHEVVPGDTLSSIAERDYGDPTLWPVIFDANKGAAQNGGHFDNPNLIYPGDDLTIPHAVVPTREDRPSPAPPTTPVTASSATGSPRFEEPIPSSSPAAPTMGSTRMETSISSSSLANGTASVALSVDRSDQAMIEIGISAISAAAFLALLAERRRLQQVARRVGQRIAMPPPHLAAVEHRLHAAADPAGREFLDRVLRSLAHHSATTGRLIPEANAALLRSDGVELRLTQPCPPIAPFSAVSETAWWCPRSKADLLPRAVARKQPHPYPALVTIGTTDDGDGVLVDLEHYGVLEIGGDRAQSADVIRSLGVELPWSEYVAVTSADLELSEHLTPNPVHVDPDTVLPAFEQWTSSVSGVLPDGSGSEPLRTARIDQTHPDATTSQVVLATADWTTPQAVDRLNAGIGRDPRPGAAAVVAVGDDVPAGTHRVTIDAEGKALLPDLNLAVTMQRVNEGQYGQLLGIMGTTAGQAVEDAEWHDCVVAFAEGASQQMRLNKLEARPVATTGAVRPSVHLFGTVNVVDTAPIVDPRHLEMAAYIRLNPGADIRTMSADMVATVPSVGTGLAQLRNLLGNDADGSAFLPLTPDGRLTFTGRMGCDWTAFEEHRRAGRFSEALILVRGEPFADAWSGRFGWAEPLRQSMVSTVIDVAHVLAESYLAARDYEAARAAVSRGLVGVPFSELLYRDLMLIVTAEAGRDSNDEFAALLAAFNTMCADYNVSPSQETVTVINRIGSRVRFTHESHLGAPTRR</sequence>
<dbReference type="InterPro" id="IPR005158">
    <property type="entry name" value="BTAD"/>
</dbReference>
<dbReference type="Proteomes" id="UP000730482">
    <property type="component" value="Unassembled WGS sequence"/>
</dbReference>
<evidence type="ECO:0000256" key="1">
    <source>
        <dbReference type="SAM" id="MobiDB-lite"/>
    </source>
</evidence>
<feature type="region of interest" description="Disordered" evidence="1">
    <location>
        <begin position="238"/>
        <end position="263"/>
    </location>
</feature>
<evidence type="ECO:0000313" key="5">
    <source>
        <dbReference type="Proteomes" id="UP000730482"/>
    </source>
</evidence>
<feature type="transmembrane region" description="Helical" evidence="2">
    <location>
        <begin position="108"/>
        <end position="129"/>
    </location>
</feature>
<dbReference type="InterPro" id="IPR052196">
    <property type="entry name" value="Bact_Kbp"/>
</dbReference>
<dbReference type="PANTHER" id="PTHR34700:SF4">
    <property type="entry name" value="PHAGE-LIKE ELEMENT PBSX PROTEIN XKDP"/>
    <property type="match status" value="1"/>
</dbReference>
<dbReference type="Pfam" id="PF01476">
    <property type="entry name" value="LysM"/>
    <property type="match status" value="2"/>
</dbReference>
<dbReference type="RefSeq" id="WP_212007034.1">
    <property type="nucleotide sequence ID" value="NZ_JAAFYZ010000002.1"/>
</dbReference>
<feature type="domain" description="LysM" evidence="3">
    <location>
        <begin position="259"/>
        <end position="314"/>
    </location>
</feature>
<feature type="compositionally biased region" description="Low complexity" evidence="1">
    <location>
        <begin position="334"/>
        <end position="344"/>
    </location>
</feature>
<feature type="transmembrane region" description="Helical" evidence="2">
    <location>
        <begin position="12"/>
        <end position="43"/>
    </location>
</feature>
<proteinExistence type="predicted"/>
<feature type="domain" description="LysM" evidence="3">
    <location>
        <begin position="176"/>
        <end position="232"/>
    </location>
</feature>
<keyword evidence="2" id="KW-0472">Membrane</keyword>
<keyword evidence="2" id="KW-1133">Transmembrane helix</keyword>
<feature type="region of interest" description="Disordered" evidence="1">
    <location>
        <begin position="139"/>
        <end position="177"/>
    </location>
</feature>
<dbReference type="InterPro" id="IPR036779">
    <property type="entry name" value="LysM_dom_sf"/>
</dbReference>
<evidence type="ECO:0000259" key="3">
    <source>
        <dbReference type="PROSITE" id="PS51782"/>
    </source>
</evidence>
<feature type="compositionally biased region" description="Low complexity" evidence="1">
    <location>
        <begin position="147"/>
        <end position="160"/>
    </location>
</feature>
<dbReference type="PANTHER" id="PTHR34700">
    <property type="entry name" value="POTASSIUM BINDING PROTEIN KBP"/>
    <property type="match status" value="1"/>
</dbReference>
<dbReference type="PROSITE" id="PS51782">
    <property type="entry name" value="LYSM"/>
    <property type="match status" value="2"/>
</dbReference>
<protein>
    <submittedName>
        <fullName evidence="4">LysM peptidoglycan-binding domain-containing protein</fullName>
    </submittedName>
</protein>
<evidence type="ECO:0000313" key="4">
    <source>
        <dbReference type="EMBL" id="MBS2545368.1"/>
    </source>
</evidence>
<dbReference type="CDD" id="cd00118">
    <property type="entry name" value="LysM"/>
    <property type="match status" value="2"/>
</dbReference>
<keyword evidence="5" id="KW-1185">Reference proteome</keyword>
<comment type="caution">
    <text evidence="4">The sequence shown here is derived from an EMBL/GenBank/DDBJ whole genome shotgun (WGS) entry which is preliminary data.</text>
</comment>
<gene>
    <name evidence="4" type="ORF">KGQ19_00650</name>
</gene>
<organism evidence="4 5">
    <name type="scientific">Catenulispora pinistramenti</name>
    <dbReference type="NCBI Taxonomy" id="2705254"/>
    <lineage>
        <taxon>Bacteria</taxon>
        <taxon>Bacillati</taxon>
        <taxon>Actinomycetota</taxon>
        <taxon>Actinomycetes</taxon>
        <taxon>Catenulisporales</taxon>
        <taxon>Catenulisporaceae</taxon>
        <taxon>Catenulispora</taxon>
    </lineage>
</organism>
<dbReference type="Gene3D" id="3.10.350.10">
    <property type="entry name" value="LysM domain"/>
    <property type="match status" value="2"/>
</dbReference>
<evidence type="ECO:0000256" key="2">
    <source>
        <dbReference type="SAM" id="Phobius"/>
    </source>
</evidence>
<dbReference type="EMBL" id="JAAFYZ010000002">
    <property type="protein sequence ID" value="MBS2545368.1"/>
    <property type="molecule type" value="Genomic_DNA"/>
</dbReference>
<accession>A0ABS5KGZ6</accession>
<feature type="compositionally biased region" description="Polar residues" evidence="1">
    <location>
        <begin position="167"/>
        <end position="177"/>
    </location>
</feature>
<dbReference type="Gene3D" id="1.25.40.10">
    <property type="entry name" value="Tetratricopeptide repeat domain"/>
    <property type="match status" value="1"/>
</dbReference>